<reference evidence="1 2" key="1">
    <citation type="submission" date="2015-09" db="EMBL/GenBank/DDBJ databases">
        <title>Draft genome of the parasitic nematode Teladorsagia circumcincta isolate WARC Sus (inbred).</title>
        <authorList>
            <person name="Mitreva M."/>
        </authorList>
    </citation>
    <scope>NUCLEOTIDE SEQUENCE [LARGE SCALE GENOMIC DNA]</scope>
    <source>
        <strain evidence="1 2">S</strain>
    </source>
</reference>
<keyword evidence="2" id="KW-1185">Reference proteome</keyword>
<gene>
    <name evidence="1" type="ORF">TELCIR_15983</name>
</gene>
<accession>A0A2G9TX10</accession>
<protein>
    <submittedName>
        <fullName evidence="1">Uncharacterized protein</fullName>
    </submittedName>
</protein>
<dbReference type="EMBL" id="KZ352087">
    <property type="protein sequence ID" value="PIO62455.1"/>
    <property type="molecule type" value="Genomic_DNA"/>
</dbReference>
<dbReference type="Proteomes" id="UP000230423">
    <property type="component" value="Unassembled WGS sequence"/>
</dbReference>
<name>A0A2G9TX10_TELCI</name>
<evidence type="ECO:0000313" key="1">
    <source>
        <dbReference type="EMBL" id="PIO62455.1"/>
    </source>
</evidence>
<proteinExistence type="predicted"/>
<evidence type="ECO:0000313" key="2">
    <source>
        <dbReference type="Proteomes" id="UP000230423"/>
    </source>
</evidence>
<sequence length="103" mass="11647">MLLPQSEIAMLMKYYKEHMQAKHISAEDQAILKLENALQVVSLCILHLFSMLFHSGPCDCAGLTLGRRRFSMLFQRTEFSLITLCMSEVRDVVILGIVVGQTS</sequence>
<organism evidence="1 2">
    <name type="scientific">Teladorsagia circumcincta</name>
    <name type="common">Brown stomach worm</name>
    <name type="synonym">Ostertagia circumcincta</name>
    <dbReference type="NCBI Taxonomy" id="45464"/>
    <lineage>
        <taxon>Eukaryota</taxon>
        <taxon>Metazoa</taxon>
        <taxon>Ecdysozoa</taxon>
        <taxon>Nematoda</taxon>
        <taxon>Chromadorea</taxon>
        <taxon>Rhabditida</taxon>
        <taxon>Rhabditina</taxon>
        <taxon>Rhabditomorpha</taxon>
        <taxon>Strongyloidea</taxon>
        <taxon>Trichostrongylidae</taxon>
        <taxon>Teladorsagia</taxon>
    </lineage>
</organism>
<dbReference type="OrthoDB" id="5841259at2759"/>
<dbReference type="AlphaFoldDB" id="A0A2G9TX10"/>